<dbReference type="AlphaFoldDB" id="A0AAD8E747"/>
<organism evidence="2 3">
    <name type="scientific">Diploptera punctata</name>
    <name type="common">Pacific beetle cockroach</name>
    <dbReference type="NCBI Taxonomy" id="6984"/>
    <lineage>
        <taxon>Eukaryota</taxon>
        <taxon>Metazoa</taxon>
        <taxon>Ecdysozoa</taxon>
        <taxon>Arthropoda</taxon>
        <taxon>Hexapoda</taxon>
        <taxon>Insecta</taxon>
        <taxon>Pterygota</taxon>
        <taxon>Neoptera</taxon>
        <taxon>Polyneoptera</taxon>
        <taxon>Dictyoptera</taxon>
        <taxon>Blattodea</taxon>
        <taxon>Blaberoidea</taxon>
        <taxon>Blaberidae</taxon>
        <taxon>Diplopterinae</taxon>
        <taxon>Diploptera</taxon>
    </lineage>
</organism>
<protein>
    <submittedName>
        <fullName evidence="2">Uncharacterized protein</fullName>
    </submittedName>
</protein>
<gene>
    <name evidence="2" type="ORF">L9F63_024581</name>
</gene>
<feature type="compositionally biased region" description="Basic and acidic residues" evidence="1">
    <location>
        <begin position="42"/>
        <end position="52"/>
    </location>
</feature>
<proteinExistence type="predicted"/>
<sequence>MSEDGTGWIPGLGDNKPQSRLLGKSFFGYVPDAFSMKTPEMPSEKSSTKDSQETSALSSPVASATKKEQAESLAGIFQEELLKVVSSGDDGERELVQEEIQAQNVEQEEALPWE</sequence>
<evidence type="ECO:0000256" key="1">
    <source>
        <dbReference type="SAM" id="MobiDB-lite"/>
    </source>
</evidence>
<dbReference type="Proteomes" id="UP001233999">
    <property type="component" value="Unassembled WGS sequence"/>
</dbReference>
<name>A0AAD8E747_DIPPU</name>
<feature type="non-terminal residue" evidence="2">
    <location>
        <position position="114"/>
    </location>
</feature>
<reference evidence="2" key="2">
    <citation type="submission" date="2023-05" db="EMBL/GenBank/DDBJ databases">
        <authorList>
            <person name="Fouks B."/>
        </authorList>
    </citation>
    <scope>NUCLEOTIDE SEQUENCE</scope>
    <source>
        <strain evidence="2">Stay&amp;Tobe</strain>
        <tissue evidence="2">Testes</tissue>
    </source>
</reference>
<keyword evidence="3" id="KW-1185">Reference proteome</keyword>
<reference evidence="2" key="1">
    <citation type="journal article" date="2023" name="IScience">
        <title>Live-bearing cockroach genome reveals convergent evolutionary mechanisms linked to viviparity in insects and beyond.</title>
        <authorList>
            <person name="Fouks B."/>
            <person name="Harrison M.C."/>
            <person name="Mikhailova A.A."/>
            <person name="Marchal E."/>
            <person name="English S."/>
            <person name="Carruthers M."/>
            <person name="Jennings E.C."/>
            <person name="Chiamaka E.L."/>
            <person name="Frigard R.A."/>
            <person name="Pippel M."/>
            <person name="Attardo G.M."/>
            <person name="Benoit J.B."/>
            <person name="Bornberg-Bauer E."/>
            <person name="Tobe S.S."/>
        </authorList>
    </citation>
    <scope>NUCLEOTIDE SEQUENCE</scope>
    <source>
        <strain evidence="2">Stay&amp;Tobe</strain>
    </source>
</reference>
<dbReference type="EMBL" id="JASPKZ010008523">
    <property type="protein sequence ID" value="KAJ9579311.1"/>
    <property type="molecule type" value="Genomic_DNA"/>
</dbReference>
<feature type="region of interest" description="Disordered" evidence="1">
    <location>
        <begin position="33"/>
        <end position="69"/>
    </location>
</feature>
<evidence type="ECO:0000313" key="3">
    <source>
        <dbReference type="Proteomes" id="UP001233999"/>
    </source>
</evidence>
<feature type="compositionally biased region" description="Polar residues" evidence="1">
    <location>
        <begin position="53"/>
        <end position="62"/>
    </location>
</feature>
<comment type="caution">
    <text evidence="2">The sequence shown here is derived from an EMBL/GenBank/DDBJ whole genome shotgun (WGS) entry which is preliminary data.</text>
</comment>
<accession>A0AAD8E747</accession>
<evidence type="ECO:0000313" key="2">
    <source>
        <dbReference type="EMBL" id="KAJ9579311.1"/>
    </source>
</evidence>